<evidence type="ECO:0000313" key="2">
    <source>
        <dbReference type="Proteomes" id="UP000437736"/>
    </source>
</evidence>
<evidence type="ECO:0000313" key="1">
    <source>
        <dbReference type="EMBL" id="MST32242.1"/>
    </source>
</evidence>
<gene>
    <name evidence="1" type="ORF">GHK86_05830</name>
</gene>
<dbReference type="Gene3D" id="3.40.50.300">
    <property type="entry name" value="P-loop containing nucleotide triphosphate hydrolases"/>
    <property type="match status" value="1"/>
</dbReference>
<proteinExistence type="predicted"/>
<name>A0ABW9QRE9_9ACTN</name>
<comment type="caution">
    <text evidence="1">The sequence shown here is derived from an EMBL/GenBank/DDBJ whole genome shotgun (WGS) entry which is preliminary data.</text>
</comment>
<sequence length="272" mass="28064">MRGFPAGEGEGADTGEWEIVESLGAPTVGGRFDVRRDGTPKVQGVELAVAVQEFMWHLTHDAIGNLGCGVGLHAGVVAGADGRAVLLPAPSGSGKTTLTAALVASGWEYLSDELGILDPSGVAVQPFARPLCLSRSAISLIPGLMDRIPVELDAEGCEKIQVRPDDLRDAAACRTAAAVGAVVFPRYESGAATTVEALSRVETLVELLPNTFGLAAAGQPAMDTLAALCRVAPGYRLVSGDLQQAASAVRAIVRGRAQEELPEQQGVAASED</sequence>
<dbReference type="SUPFAM" id="SSF53795">
    <property type="entry name" value="PEP carboxykinase-like"/>
    <property type="match status" value="1"/>
</dbReference>
<organism evidence="1 2">
    <name type="scientific">Acidiferrimicrobium australe</name>
    <dbReference type="NCBI Taxonomy" id="2664430"/>
    <lineage>
        <taxon>Bacteria</taxon>
        <taxon>Bacillati</taxon>
        <taxon>Actinomycetota</taxon>
        <taxon>Acidimicrobiia</taxon>
        <taxon>Acidimicrobiales</taxon>
        <taxon>Acidimicrobiaceae</taxon>
        <taxon>Acidiferrimicrobium</taxon>
    </lineage>
</organism>
<keyword evidence="2" id="KW-1185">Reference proteome</keyword>
<protein>
    <recommendedName>
        <fullName evidence="3">HprK-related kinase A</fullName>
    </recommendedName>
</protein>
<reference evidence="1 2" key="1">
    <citation type="submission" date="2019-11" db="EMBL/GenBank/DDBJ databases">
        <title>Acidiferrimicrobium australis gen. nov., sp. nov., an acidophilic and obligately heterotrophic, member of the Actinobacteria that catalyses dissimilatory oxido- reduction of iron isolated from metal-rich acidic water in Chile.</title>
        <authorList>
            <person name="Gonzalez D."/>
            <person name="Huber K."/>
            <person name="Hedrich S."/>
            <person name="Rojas-Villalobos C."/>
            <person name="Quatrini R."/>
            <person name="Dinamarca M.A."/>
            <person name="Schwarz A."/>
            <person name="Canales C."/>
            <person name="Nancucheo I."/>
        </authorList>
    </citation>
    <scope>NUCLEOTIDE SEQUENCE [LARGE SCALE GENOMIC DNA]</scope>
    <source>
        <strain evidence="1 2">USS-CCA1</strain>
    </source>
</reference>
<accession>A0ABW9QRE9</accession>
<dbReference type="EMBL" id="WJHE01000253">
    <property type="protein sequence ID" value="MST32242.1"/>
    <property type="molecule type" value="Genomic_DNA"/>
</dbReference>
<dbReference type="InterPro" id="IPR027417">
    <property type="entry name" value="P-loop_NTPase"/>
</dbReference>
<dbReference type="Proteomes" id="UP000437736">
    <property type="component" value="Unassembled WGS sequence"/>
</dbReference>
<evidence type="ECO:0008006" key="3">
    <source>
        <dbReference type="Google" id="ProtNLM"/>
    </source>
</evidence>